<organism evidence="1 2">
    <name type="scientific">Portunus trituberculatus</name>
    <name type="common">Swimming crab</name>
    <name type="synonym">Neptunus trituberculatus</name>
    <dbReference type="NCBI Taxonomy" id="210409"/>
    <lineage>
        <taxon>Eukaryota</taxon>
        <taxon>Metazoa</taxon>
        <taxon>Ecdysozoa</taxon>
        <taxon>Arthropoda</taxon>
        <taxon>Crustacea</taxon>
        <taxon>Multicrustacea</taxon>
        <taxon>Malacostraca</taxon>
        <taxon>Eumalacostraca</taxon>
        <taxon>Eucarida</taxon>
        <taxon>Decapoda</taxon>
        <taxon>Pleocyemata</taxon>
        <taxon>Brachyura</taxon>
        <taxon>Eubrachyura</taxon>
        <taxon>Portunoidea</taxon>
        <taxon>Portunidae</taxon>
        <taxon>Portuninae</taxon>
        <taxon>Portunus</taxon>
    </lineage>
</organism>
<sequence>MLRNKTDLQRLTSALSIKEGLEAGIVKYLQLTRKKSTTYMYVESLLINCGQSRTSTVYTAKAIELSKGQVYGDSTDGVTPSSVPTPPQ</sequence>
<evidence type="ECO:0000313" key="1">
    <source>
        <dbReference type="EMBL" id="MPC51586.1"/>
    </source>
</evidence>
<name>A0A5B7G176_PORTR</name>
<gene>
    <name evidence="1" type="ORF">E2C01_045435</name>
</gene>
<dbReference type="Proteomes" id="UP000324222">
    <property type="component" value="Unassembled WGS sequence"/>
</dbReference>
<reference evidence="1 2" key="1">
    <citation type="submission" date="2019-05" db="EMBL/GenBank/DDBJ databases">
        <title>Another draft genome of Portunus trituberculatus and its Hox gene families provides insights of decapod evolution.</title>
        <authorList>
            <person name="Jeong J.-H."/>
            <person name="Song I."/>
            <person name="Kim S."/>
            <person name="Choi T."/>
            <person name="Kim D."/>
            <person name="Ryu S."/>
            <person name="Kim W."/>
        </authorList>
    </citation>
    <scope>NUCLEOTIDE SEQUENCE [LARGE SCALE GENOMIC DNA]</scope>
    <source>
        <tissue evidence="1">Muscle</tissue>
    </source>
</reference>
<comment type="caution">
    <text evidence="1">The sequence shown here is derived from an EMBL/GenBank/DDBJ whole genome shotgun (WGS) entry which is preliminary data.</text>
</comment>
<dbReference type="AlphaFoldDB" id="A0A5B7G176"/>
<evidence type="ECO:0000313" key="2">
    <source>
        <dbReference type="Proteomes" id="UP000324222"/>
    </source>
</evidence>
<proteinExistence type="predicted"/>
<protein>
    <submittedName>
        <fullName evidence="1">Uncharacterized protein</fullName>
    </submittedName>
</protein>
<keyword evidence="2" id="KW-1185">Reference proteome</keyword>
<accession>A0A5B7G176</accession>
<dbReference type="EMBL" id="VSRR010010274">
    <property type="protein sequence ID" value="MPC51586.1"/>
    <property type="molecule type" value="Genomic_DNA"/>
</dbReference>